<comment type="caution">
    <text evidence="2">The sequence shown here is derived from an EMBL/GenBank/DDBJ whole genome shotgun (WGS) entry which is preliminary data.</text>
</comment>
<protein>
    <recommendedName>
        <fullName evidence="4">TIGR02757 family protein</fullName>
    </recommendedName>
</protein>
<accession>S7TWT2</accession>
<dbReference type="Proteomes" id="UP000014977">
    <property type="component" value="Unassembled WGS sequence"/>
</dbReference>
<dbReference type="NCBIfam" id="TIGR02757">
    <property type="entry name" value="TIGR02757 family protein"/>
    <property type="match status" value="1"/>
</dbReference>
<keyword evidence="3" id="KW-1185">Reference proteome</keyword>
<dbReference type="AlphaFoldDB" id="S7TWT2"/>
<proteinExistence type="predicted"/>
<evidence type="ECO:0000313" key="2">
    <source>
        <dbReference type="EMBL" id="EPR41531.1"/>
    </source>
</evidence>
<sequence length="278" mass="30662">MSVNTGAEDADDIQNMSVNPENSELSTKLEALYRSINRRNFVHPDPLEFLYRYESLRDREIVGIVAASLAYGRVTQILNSVGKILSVMGPSPATFLEKADTGTLDHRFRGFKHRFAGGAHIRDLLMGVKAMIRHDGSLRQSFMKHFNASDPSVAPALDGFCRELCAMGDPGHLVPLPGRGSACKRINLFLRWMVRTDDVDPGGWAGIPPSSLIVPLDVHMHRIALHLGLTQRKSCSMATALEVTAGFARYAPADPVRYDFALTRLGIRDDLSITDFGL</sequence>
<evidence type="ECO:0000256" key="1">
    <source>
        <dbReference type="SAM" id="MobiDB-lite"/>
    </source>
</evidence>
<name>S7TWT2_DESML</name>
<dbReference type="EMBL" id="ATHJ01000074">
    <property type="protein sequence ID" value="EPR41531.1"/>
    <property type="molecule type" value="Genomic_DNA"/>
</dbReference>
<dbReference type="RefSeq" id="WP_020876395.1">
    <property type="nucleotide sequence ID" value="NZ_ATHJ01000074.1"/>
</dbReference>
<evidence type="ECO:0008006" key="4">
    <source>
        <dbReference type="Google" id="ProtNLM"/>
    </source>
</evidence>
<dbReference type="InterPro" id="IPR014127">
    <property type="entry name" value="CHP02757"/>
</dbReference>
<dbReference type="STRING" id="897.B2D07_09150"/>
<dbReference type="eggNOG" id="COG0177">
    <property type="taxonomic scope" value="Bacteria"/>
</dbReference>
<feature type="region of interest" description="Disordered" evidence="1">
    <location>
        <begin position="1"/>
        <end position="21"/>
    </location>
</feature>
<dbReference type="PATRIC" id="fig|1121405.3.peg.1480"/>
<dbReference type="Pfam" id="PF09674">
    <property type="entry name" value="DUF2400"/>
    <property type="match status" value="1"/>
</dbReference>
<gene>
    <name evidence="2" type="ORF">dsmv_1964</name>
</gene>
<organism evidence="2 3">
    <name type="scientific">Desulfococcus multivorans DSM 2059</name>
    <dbReference type="NCBI Taxonomy" id="1121405"/>
    <lineage>
        <taxon>Bacteria</taxon>
        <taxon>Pseudomonadati</taxon>
        <taxon>Thermodesulfobacteriota</taxon>
        <taxon>Desulfobacteria</taxon>
        <taxon>Desulfobacterales</taxon>
        <taxon>Desulfococcaceae</taxon>
        <taxon>Desulfococcus</taxon>
    </lineage>
</organism>
<reference evidence="2 3" key="1">
    <citation type="journal article" date="2013" name="Genome Announc.">
        <title>Draft genome sequences for three mercury-methylating, sulfate-reducing bacteria.</title>
        <authorList>
            <person name="Brown S.D."/>
            <person name="Hurt R.A.Jr."/>
            <person name="Gilmour C.C."/>
            <person name="Elias D.A."/>
        </authorList>
    </citation>
    <scope>NUCLEOTIDE SEQUENCE [LARGE SCALE GENOMIC DNA]</scope>
    <source>
        <strain evidence="2 3">DSM 2059</strain>
    </source>
</reference>
<evidence type="ECO:0000313" key="3">
    <source>
        <dbReference type="Proteomes" id="UP000014977"/>
    </source>
</evidence>